<comment type="caution">
    <text evidence="1">The sequence shown here is derived from an EMBL/GenBank/DDBJ whole genome shotgun (WGS) entry which is preliminary data.</text>
</comment>
<reference evidence="1 2" key="1">
    <citation type="submission" date="2015-07" db="EMBL/GenBank/DDBJ databases">
        <title>Emmonsia species relationships and genome sequence.</title>
        <authorList>
            <consortium name="The Broad Institute Genomics Platform"/>
            <person name="Cuomo C.A."/>
            <person name="Munoz J.F."/>
            <person name="Imamovic A."/>
            <person name="Priest M.E."/>
            <person name="Young S."/>
            <person name="Clay O.K."/>
            <person name="McEwen J.G."/>
        </authorList>
    </citation>
    <scope>NUCLEOTIDE SEQUENCE [LARGE SCALE GENOMIC DNA]</scope>
    <source>
        <strain evidence="1 2">UAMH 9510</strain>
    </source>
</reference>
<evidence type="ECO:0000313" key="1">
    <source>
        <dbReference type="EMBL" id="OJD18666.1"/>
    </source>
</evidence>
<proteinExistence type="predicted"/>
<sequence>MAWSTKHSICTGSIRSLALDSLHIVWYIHLCNTGSRTTVLGSNMIAIAREISSHSKKLQLYGKTQITAGSKVAG</sequence>
<gene>
    <name evidence="1" type="ORF">AJ78_01362</name>
</gene>
<name>A0A1J9PRW9_9EURO</name>
<dbReference type="EMBL" id="LGRN01000029">
    <property type="protein sequence ID" value="OJD18666.1"/>
    <property type="molecule type" value="Genomic_DNA"/>
</dbReference>
<dbReference type="VEuPathDB" id="FungiDB:AJ78_01362"/>
<organism evidence="1 2">
    <name type="scientific">Emergomyces pasteurianus Ep9510</name>
    <dbReference type="NCBI Taxonomy" id="1447872"/>
    <lineage>
        <taxon>Eukaryota</taxon>
        <taxon>Fungi</taxon>
        <taxon>Dikarya</taxon>
        <taxon>Ascomycota</taxon>
        <taxon>Pezizomycotina</taxon>
        <taxon>Eurotiomycetes</taxon>
        <taxon>Eurotiomycetidae</taxon>
        <taxon>Onygenales</taxon>
        <taxon>Ajellomycetaceae</taxon>
        <taxon>Emergomyces</taxon>
    </lineage>
</organism>
<keyword evidence="2" id="KW-1185">Reference proteome</keyword>
<accession>A0A1J9PRW9</accession>
<evidence type="ECO:0000313" key="2">
    <source>
        <dbReference type="Proteomes" id="UP000182235"/>
    </source>
</evidence>
<dbReference type="Proteomes" id="UP000182235">
    <property type="component" value="Unassembled WGS sequence"/>
</dbReference>
<protein>
    <submittedName>
        <fullName evidence="1">Uncharacterized protein</fullName>
    </submittedName>
</protein>
<dbReference type="AlphaFoldDB" id="A0A1J9PRW9"/>